<feature type="domain" description="Peptidase C51" evidence="2">
    <location>
        <begin position="1"/>
        <end position="43"/>
    </location>
</feature>
<reference evidence="3" key="1">
    <citation type="submission" date="2013-12" db="EMBL/GenBank/DDBJ databases">
        <title>A Varibaculum cambriense genome reconstructed from a premature infant gut community with otherwise low bacterial novelty that shifts toward anaerobic metabolism during the third week of life.</title>
        <authorList>
            <person name="Brown C.T."/>
            <person name="Sharon I."/>
            <person name="Thomas B.C."/>
            <person name="Castelle C.J."/>
            <person name="Morowitz M.J."/>
            <person name="Banfield J.F."/>
        </authorList>
    </citation>
    <scope>NUCLEOTIDE SEQUENCE</scope>
</reference>
<feature type="compositionally biased region" description="Low complexity" evidence="1">
    <location>
        <begin position="1"/>
        <end position="14"/>
    </location>
</feature>
<sequence length="45" mass="4924">TAVSSSSSIQVSESNYGGDRTIGNKRGWFNPTTTSEGYVTYIYQN</sequence>
<evidence type="ECO:0000256" key="1">
    <source>
        <dbReference type="SAM" id="MobiDB-lite"/>
    </source>
</evidence>
<dbReference type="InterPro" id="IPR007921">
    <property type="entry name" value="CHAP_dom"/>
</dbReference>
<dbReference type="PROSITE" id="PS50911">
    <property type="entry name" value="CHAP"/>
    <property type="match status" value="1"/>
</dbReference>
<dbReference type="Gene3D" id="3.90.1720.10">
    <property type="entry name" value="endopeptidase domain like (from Nostoc punctiforme)"/>
    <property type="match status" value="1"/>
</dbReference>
<feature type="region of interest" description="Disordered" evidence="1">
    <location>
        <begin position="1"/>
        <end position="29"/>
    </location>
</feature>
<name>W1Y4V9_9ZZZZ</name>
<organism evidence="3">
    <name type="scientific">human gut metagenome</name>
    <dbReference type="NCBI Taxonomy" id="408170"/>
    <lineage>
        <taxon>unclassified sequences</taxon>
        <taxon>metagenomes</taxon>
        <taxon>organismal metagenomes</taxon>
    </lineage>
</organism>
<feature type="non-terminal residue" evidence="3">
    <location>
        <position position="1"/>
    </location>
</feature>
<protein>
    <submittedName>
        <fullName evidence="3">Secreted protein</fullName>
    </submittedName>
</protein>
<dbReference type="AlphaFoldDB" id="W1Y4V9"/>
<accession>W1Y4V9</accession>
<gene>
    <name evidence="3" type="ORF">Q604_UNBC08353G0001</name>
</gene>
<evidence type="ECO:0000313" key="3">
    <source>
        <dbReference type="EMBL" id="ETJ37421.1"/>
    </source>
</evidence>
<comment type="caution">
    <text evidence="3">The sequence shown here is derived from an EMBL/GenBank/DDBJ whole genome shotgun (WGS) entry which is preliminary data.</text>
</comment>
<dbReference type="EMBL" id="AZMM01008353">
    <property type="protein sequence ID" value="ETJ37421.1"/>
    <property type="molecule type" value="Genomic_DNA"/>
</dbReference>
<evidence type="ECO:0000259" key="2">
    <source>
        <dbReference type="PROSITE" id="PS50911"/>
    </source>
</evidence>
<proteinExistence type="predicted"/>